<accession>A0A1T4USY6</accession>
<dbReference type="RefSeq" id="WP_080176335.1">
    <property type="nucleotide sequence ID" value="NZ_AP024856.1"/>
</dbReference>
<sequence length="120" mass="13396">MIKLLSSLCLTILLGIILVLTLDYKAGVEINTNVDNQRQHIKESYASDTNLSHFAQQHSGLRNITLISTNIEHNKLVSSFWSVTFNDDTNTMVFGIDGKGDWINTHALTMTMQSPAPFKS</sequence>
<organism evidence="1 2">
    <name type="scientific">Photobacterium toruni</name>
    <dbReference type="NCBI Taxonomy" id="1935446"/>
    <lineage>
        <taxon>Bacteria</taxon>
        <taxon>Pseudomonadati</taxon>
        <taxon>Pseudomonadota</taxon>
        <taxon>Gammaproteobacteria</taxon>
        <taxon>Vibrionales</taxon>
        <taxon>Vibrionaceae</taxon>
        <taxon>Photobacterium</taxon>
    </lineage>
</organism>
<evidence type="ECO:0000313" key="2">
    <source>
        <dbReference type="Proteomes" id="UP000191116"/>
    </source>
</evidence>
<name>A0A1T4USY6_9GAMM</name>
<reference evidence="1 2" key="1">
    <citation type="submission" date="2017-02" db="EMBL/GenBank/DDBJ databases">
        <authorList>
            <person name="Peterson S.W."/>
        </authorList>
    </citation>
    <scope>NUCLEOTIDE SEQUENCE [LARGE SCALE GENOMIC DNA]</scope>
    <source>
        <strain evidence="1 2">CECT 9189</strain>
    </source>
</reference>
<protein>
    <submittedName>
        <fullName evidence="1">Uncharacterized protein</fullName>
    </submittedName>
</protein>
<evidence type="ECO:0000313" key="1">
    <source>
        <dbReference type="EMBL" id="SKA55725.1"/>
    </source>
</evidence>
<dbReference type="EMBL" id="FUWP01000031">
    <property type="protein sequence ID" value="SKA55725.1"/>
    <property type="molecule type" value="Genomic_DNA"/>
</dbReference>
<dbReference type="Proteomes" id="UP000191116">
    <property type="component" value="Unassembled WGS sequence"/>
</dbReference>
<gene>
    <name evidence="1" type="ORF">CZ814_03655</name>
</gene>
<dbReference type="AlphaFoldDB" id="A0A1T4USY6"/>
<proteinExistence type="predicted"/>